<proteinExistence type="predicted"/>
<reference evidence="1" key="1">
    <citation type="journal article" date="2014" name="Front. Microbiol.">
        <title>High frequency of phylogenetically diverse reductive dehalogenase-homologous genes in deep subseafloor sedimentary metagenomes.</title>
        <authorList>
            <person name="Kawai M."/>
            <person name="Futagami T."/>
            <person name="Toyoda A."/>
            <person name="Takaki Y."/>
            <person name="Nishi S."/>
            <person name="Hori S."/>
            <person name="Arai W."/>
            <person name="Tsubouchi T."/>
            <person name="Morono Y."/>
            <person name="Uchiyama I."/>
            <person name="Ito T."/>
            <person name="Fujiyama A."/>
            <person name="Inagaki F."/>
            <person name="Takami H."/>
        </authorList>
    </citation>
    <scope>NUCLEOTIDE SEQUENCE</scope>
    <source>
        <strain evidence="1">Expedition CK06-06</strain>
    </source>
</reference>
<dbReference type="EMBL" id="BARS01019195">
    <property type="protein sequence ID" value="GAF88208.1"/>
    <property type="molecule type" value="Genomic_DNA"/>
</dbReference>
<sequence>DTILDSADSTLTAHDASSTAILALLLSDYTSHESTAEAFLVDLGSTELARINEAFDARLAEASQKLIDRGFYSSDLAEAFEERIERDRDEAIAALNDKLNREKLENEHALYQQQVNVRMQTLAGEDRLHSLQQEILRYKAESLSRRYGLLQQVRDRTLATRERIYQLQAQFDNWRVTIEGTLIARITEVRTRTLDGNDRLQALRDALVRWEADNEYKLGAELANIRLKRMEASGLEHQSKQDVYRNEASQRDRLYGLLQASVTALLDGKQKYNAQ</sequence>
<evidence type="ECO:0000313" key="1">
    <source>
        <dbReference type="EMBL" id="GAF88208.1"/>
    </source>
</evidence>
<dbReference type="AlphaFoldDB" id="X0T3Z1"/>
<feature type="non-terminal residue" evidence="1">
    <location>
        <position position="1"/>
    </location>
</feature>
<name>X0T3Z1_9ZZZZ</name>
<feature type="non-terminal residue" evidence="1">
    <location>
        <position position="275"/>
    </location>
</feature>
<protein>
    <submittedName>
        <fullName evidence="1">Uncharacterized protein</fullName>
    </submittedName>
</protein>
<comment type="caution">
    <text evidence="1">The sequence shown here is derived from an EMBL/GenBank/DDBJ whole genome shotgun (WGS) entry which is preliminary data.</text>
</comment>
<accession>X0T3Z1</accession>
<organism evidence="1">
    <name type="scientific">marine sediment metagenome</name>
    <dbReference type="NCBI Taxonomy" id="412755"/>
    <lineage>
        <taxon>unclassified sequences</taxon>
        <taxon>metagenomes</taxon>
        <taxon>ecological metagenomes</taxon>
    </lineage>
</organism>
<gene>
    <name evidence="1" type="ORF">S01H1_31137</name>
</gene>